<reference evidence="1 2" key="1">
    <citation type="submission" date="2020-08" db="EMBL/GenBank/DDBJ databases">
        <title>Sequencing the genomes of 1000 actinobacteria strains.</title>
        <authorList>
            <person name="Klenk H.-P."/>
        </authorList>
    </citation>
    <scope>NUCLEOTIDE SEQUENCE [LARGE SCALE GENOMIC DNA]</scope>
    <source>
        <strain evidence="1 2">DSM 43768</strain>
    </source>
</reference>
<dbReference type="AlphaFoldDB" id="A0A7X0NNV7"/>
<dbReference type="RefSeq" id="WP_185101613.1">
    <property type="nucleotide sequence ID" value="NZ_BAAAXY010000087.1"/>
</dbReference>
<dbReference type="Proteomes" id="UP000565579">
    <property type="component" value="Unassembled WGS sequence"/>
</dbReference>
<accession>A0A7X0NNV7</accession>
<organism evidence="1 2">
    <name type="scientific">Nonomuraea rubra</name>
    <dbReference type="NCBI Taxonomy" id="46180"/>
    <lineage>
        <taxon>Bacteria</taxon>
        <taxon>Bacillati</taxon>
        <taxon>Actinomycetota</taxon>
        <taxon>Actinomycetes</taxon>
        <taxon>Streptosporangiales</taxon>
        <taxon>Streptosporangiaceae</taxon>
        <taxon>Nonomuraea</taxon>
    </lineage>
</organism>
<keyword evidence="2" id="KW-1185">Reference proteome</keyword>
<evidence type="ECO:0000313" key="2">
    <source>
        <dbReference type="Proteomes" id="UP000565579"/>
    </source>
</evidence>
<proteinExistence type="predicted"/>
<gene>
    <name evidence="1" type="ORF">HD593_001672</name>
</gene>
<evidence type="ECO:0000313" key="1">
    <source>
        <dbReference type="EMBL" id="MBB6546877.1"/>
    </source>
</evidence>
<protein>
    <submittedName>
        <fullName evidence="1">Uncharacterized protein</fullName>
    </submittedName>
</protein>
<sequence length="275" mass="30248">MEPVAAGTRVAEDAAADVAASSRRIGGVYAERPACVYVMHHDELGAVKVGITGAKSSRLEVFRRRGWTLVGALPVASGDHAWELEQVVLRHLRQLGLTFFLSRAQVPSGRLETFNADQMPPGRLWQLVQEAPTWLAERDAQEAEAHRRARGALDAMVEMAAAEAKAAPPLAMREDLTRGQLFALFGRNGVKWHRALLIARFDDGDVRLRNGPIMLGAIAVDPATLTVTGRYRVFLIRRPFSSAYFEVPLAQGVIPADPVNERRRRLPPAGPRPVR</sequence>
<comment type="caution">
    <text evidence="1">The sequence shown here is derived from an EMBL/GenBank/DDBJ whole genome shotgun (WGS) entry which is preliminary data.</text>
</comment>
<dbReference type="EMBL" id="JACHMI010000001">
    <property type="protein sequence ID" value="MBB6546877.1"/>
    <property type="molecule type" value="Genomic_DNA"/>
</dbReference>
<name>A0A7X0NNV7_9ACTN</name>